<reference evidence="3" key="1">
    <citation type="journal article" date="2015" name="Nature">
        <title>Complex archaea that bridge the gap between prokaryotes and eukaryotes.</title>
        <authorList>
            <person name="Spang A."/>
            <person name="Saw J.H."/>
            <person name="Jorgensen S.L."/>
            <person name="Zaremba-Niedzwiedzka K."/>
            <person name="Martijn J."/>
            <person name="Lind A.E."/>
            <person name="van Eijk R."/>
            <person name="Schleper C."/>
            <person name="Guy L."/>
            <person name="Ettema T.J."/>
        </authorList>
    </citation>
    <scope>NUCLEOTIDE SEQUENCE</scope>
</reference>
<feature type="domain" description="DUF8173" evidence="2">
    <location>
        <begin position="151"/>
        <end position="293"/>
    </location>
</feature>
<evidence type="ECO:0000313" key="3">
    <source>
        <dbReference type="EMBL" id="KKN45311.1"/>
    </source>
</evidence>
<keyword evidence="1" id="KW-0812">Transmembrane</keyword>
<feature type="transmembrane region" description="Helical" evidence="1">
    <location>
        <begin position="251"/>
        <end position="270"/>
    </location>
</feature>
<protein>
    <recommendedName>
        <fullName evidence="2">DUF8173 domain-containing protein</fullName>
    </recommendedName>
</protein>
<dbReference type="Pfam" id="PF26514">
    <property type="entry name" value="DUF8173"/>
    <property type="match status" value="1"/>
</dbReference>
<dbReference type="InterPro" id="IPR058486">
    <property type="entry name" value="DUF8173"/>
</dbReference>
<organism evidence="3">
    <name type="scientific">marine sediment metagenome</name>
    <dbReference type="NCBI Taxonomy" id="412755"/>
    <lineage>
        <taxon>unclassified sequences</taxon>
        <taxon>metagenomes</taxon>
        <taxon>ecological metagenomes</taxon>
    </lineage>
</organism>
<comment type="caution">
    <text evidence="3">The sequence shown here is derived from an EMBL/GenBank/DDBJ whole genome shotgun (WGS) entry which is preliminary data.</text>
</comment>
<dbReference type="AlphaFoldDB" id="A0A0F9T8M8"/>
<keyword evidence="1" id="KW-1133">Transmembrane helix</keyword>
<gene>
    <name evidence="3" type="ORF">LCGC14_0684210</name>
</gene>
<feature type="transmembrane region" description="Helical" evidence="1">
    <location>
        <begin position="141"/>
        <end position="167"/>
    </location>
</feature>
<sequence length="304" mass="33152">MKNKILFVLILLFLISGSIPLQSQQSFTLKKDIVVAEGEVQDNIVTFGGVVHINGRVKEGVIAFGGEVIITGEVEDVVLGFGSIITLEPTARIRGDVASIGGTLIKKPGCIVDGDTIYFKSSEDITKLFEDGLRGFLSVSLIPLLLIIKLISVFIWFLLALLITAFFPRQISYASAQIRKSFWPIFGTGFLSIIIFSGLIILSALLSLVLIGIPILFALIIIGFVIKIFGRVTLFYFFGESLINAFGKSKISPLLAVVLGLILVSFVSFIPVVGVLLTFVMSIIGWGVVIRTKFGTTEKWFKRG</sequence>
<name>A0A0F9T8M8_9ZZZZ</name>
<accession>A0A0F9T8M8</accession>
<feature type="transmembrane region" description="Helical" evidence="1">
    <location>
        <begin position="215"/>
        <end position="239"/>
    </location>
</feature>
<feature type="transmembrane region" description="Helical" evidence="1">
    <location>
        <begin position="188"/>
        <end position="209"/>
    </location>
</feature>
<proteinExistence type="predicted"/>
<keyword evidence="1" id="KW-0472">Membrane</keyword>
<dbReference type="EMBL" id="LAZR01001397">
    <property type="protein sequence ID" value="KKN45311.1"/>
    <property type="molecule type" value="Genomic_DNA"/>
</dbReference>
<evidence type="ECO:0000259" key="2">
    <source>
        <dbReference type="Pfam" id="PF26514"/>
    </source>
</evidence>
<evidence type="ECO:0000256" key="1">
    <source>
        <dbReference type="SAM" id="Phobius"/>
    </source>
</evidence>
<feature type="transmembrane region" description="Helical" evidence="1">
    <location>
        <begin position="276"/>
        <end position="294"/>
    </location>
</feature>